<dbReference type="PANTHER" id="PTHR37423">
    <property type="entry name" value="SOLUBLE LYTIC MUREIN TRANSGLYCOSYLASE-RELATED"/>
    <property type="match status" value="1"/>
</dbReference>
<feature type="signal peptide" evidence="3">
    <location>
        <begin position="1"/>
        <end position="19"/>
    </location>
</feature>
<evidence type="ECO:0000256" key="1">
    <source>
        <dbReference type="ARBA" id="ARBA00007734"/>
    </source>
</evidence>
<name>A0ABZ0FFH7_9GAMM</name>
<dbReference type="EMBL" id="CP136584">
    <property type="protein sequence ID" value="WOE67914.1"/>
    <property type="molecule type" value="Genomic_DNA"/>
</dbReference>
<dbReference type="Gene3D" id="1.10.530.10">
    <property type="match status" value="1"/>
</dbReference>
<dbReference type="PANTHER" id="PTHR37423:SF5">
    <property type="entry name" value="SOLUBLE LYTIC MUREIN TRANSGLYCOSYLASE"/>
    <property type="match status" value="1"/>
</dbReference>
<evidence type="ECO:0000259" key="5">
    <source>
        <dbReference type="Pfam" id="PF14718"/>
    </source>
</evidence>
<gene>
    <name evidence="6" type="ORF">RY972_07605</name>
</gene>
<feature type="domain" description="Lytic transglycosylase superhelical linker" evidence="5">
    <location>
        <begin position="397"/>
        <end position="462"/>
    </location>
</feature>
<keyword evidence="7" id="KW-1185">Reference proteome</keyword>
<dbReference type="InterPro" id="IPR008258">
    <property type="entry name" value="Transglycosylase_SLT_dom_1"/>
</dbReference>
<dbReference type="InterPro" id="IPR023346">
    <property type="entry name" value="Lysozyme-like_dom_sf"/>
</dbReference>
<protein>
    <submittedName>
        <fullName evidence="6">Transglycosylase SLT domain-containing protein</fullName>
    </submittedName>
</protein>
<dbReference type="SUPFAM" id="SSF48435">
    <property type="entry name" value="Bacterial muramidases"/>
    <property type="match status" value="1"/>
</dbReference>
<dbReference type="InterPro" id="IPR012289">
    <property type="entry name" value="Lytic_TGlycosylase_superhlx_L"/>
</dbReference>
<dbReference type="SUPFAM" id="SSF53955">
    <property type="entry name" value="Lysozyme-like"/>
    <property type="match status" value="1"/>
</dbReference>
<keyword evidence="2 3" id="KW-0732">Signal</keyword>
<reference evidence="6 7" key="1">
    <citation type="submission" date="2023-10" db="EMBL/GenBank/DDBJ databases">
        <title>Genome analysis of psychrotrophic aerobic bacterium Aeromonas allosaccharophila BIM B-1809 isolated from infected fish.</title>
        <authorList>
            <person name="Leanovich S.I."/>
            <person name="Sidarenka A.V."/>
            <person name="Akhremchuk A.E."/>
            <person name="Sikolenko M.A."/>
            <person name="Valentovich L.N."/>
        </authorList>
    </citation>
    <scope>NUCLEOTIDE SEQUENCE [LARGE SCALE GENOMIC DNA]</scope>
    <source>
        <strain evidence="6 7">BIM B-1809</strain>
    </source>
</reference>
<dbReference type="Gene3D" id="1.25.20.10">
    <property type="entry name" value="Bacterial muramidases"/>
    <property type="match status" value="1"/>
</dbReference>
<dbReference type="Proteomes" id="UP001302667">
    <property type="component" value="Chromosome"/>
</dbReference>
<dbReference type="Pfam" id="PF01464">
    <property type="entry name" value="SLT"/>
    <property type="match status" value="1"/>
</dbReference>
<dbReference type="Pfam" id="PF14718">
    <property type="entry name" value="SLT_L"/>
    <property type="match status" value="1"/>
</dbReference>
<sequence length="633" mass="73290">MKAVWGIVLSALFVPTLMAQTADQTLYRQAYDAVRANDQARFQQIRARLTHYPLLPYLDYYQLAFRPGAADYNDVTRFIRQHGDTPQSNRLERSYLTYLAQSQQWSQFLRFYPARPSSTDLLCMHYQALYYTGKPKEALQGAGKIWMSGQSRPDACSPLFQLWQASGQRTQEKIWQRMTLAFEAENPNLIRHLGATLGSGLQSSGDQMVTLFEQPAKAMNPAYFSNNPYSRKLLSLGLTRYANQEPESVLRQLALFRSRFGLTQAEVKPVERAIARRLLLDRAIAQRSWVDSTVKKLADPDITELRARLAIWEQDWRGLSGWVKMMPMARQKEDRWRYWMARSLEVQGQQKPARDLYLETANLRGFYGFMAAQRTGVHYRMKNQSVKHVPDWRTASQRWPFLLRVRELLSMNEIAAARSEWIHNMDRNPVAQRIEFGHIALNQGWHELAILASIRAEAWDALDLRFPLPLKRTFSQMAQERTMNTSLLYAISRQESALYPLAQSPVGARGLMQLMPATAKETAGKLGVPYRNEQQLFDPAMNIRLGSAYLKRLLDVYDGNRILAAAAYNAGPGRVKRWRDQSDNKPMDVWVESIPYKETRNYVQNVLSFDLIYQHKLQQPLRFMSERELNHAY</sequence>
<feature type="domain" description="Transglycosylase SLT" evidence="4">
    <location>
        <begin position="474"/>
        <end position="587"/>
    </location>
</feature>
<evidence type="ECO:0000313" key="7">
    <source>
        <dbReference type="Proteomes" id="UP001302667"/>
    </source>
</evidence>
<comment type="similarity">
    <text evidence="1">Belongs to the transglycosylase Slt family.</text>
</comment>
<proteinExistence type="inferred from homology"/>
<dbReference type="InterPro" id="IPR008939">
    <property type="entry name" value="Lytic_TGlycosylase_superhlx_U"/>
</dbReference>
<dbReference type="RefSeq" id="WP_317103861.1">
    <property type="nucleotide sequence ID" value="NZ_CP136584.1"/>
</dbReference>
<evidence type="ECO:0000313" key="6">
    <source>
        <dbReference type="EMBL" id="WOE67914.1"/>
    </source>
</evidence>
<organism evidence="6 7">
    <name type="scientific">Aeromonas allosaccharophila</name>
    <dbReference type="NCBI Taxonomy" id="656"/>
    <lineage>
        <taxon>Bacteria</taxon>
        <taxon>Pseudomonadati</taxon>
        <taxon>Pseudomonadota</taxon>
        <taxon>Gammaproteobacteria</taxon>
        <taxon>Aeromonadales</taxon>
        <taxon>Aeromonadaceae</taxon>
        <taxon>Aeromonas</taxon>
    </lineage>
</organism>
<accession>A0ABZ0FFH7</accession>
<evidence type="ECO:0000259" key="4">
    <source>
        <dbReference type="Pfam" id="PF01464"/>
    </source>
</evidence>
<evidence type="ECO:0000256" key="2">
    <source>
        <dbReference type="ARBA" id="ARBA00022729"/>
    </source>
</evidence>
<dbReference type="CDD" id="cd13401">
    <property type="entry name" value="Slt70-like"/>
    <property type="match status" value="1"/>
</dbReference>
<dbReference type="InterPro" id="IPR037061">
    <property type="entry name" value="Lytic_TGlycoase_superhlx_L_sf"/>
</dbReference>
<feature type="chain" id="PRO_5045269600" evidence="3">
    <location>
        <begin position="20"/>
        <end position="633"/>
    </location>
</feature>
<dbReference type="PROSITE" id="PS00922">
    <property type="entry name" value="TRANSGLYCOSYLASE"/>
    <property type="match status" value="1"/>
</dbReference>
<dbReference type="Gene3D" id="1.10.1240.20">
    <property type="entry name" value="Lytic transglycosylase, superhelical linker domain"/>
    <property type="match status" value="1"/>
</dbReference>
<dbReference type="InterPro" id="IPR000189">
    <property type="entry name" value="Transglyc_AS"/>
</dbReference>
<evidence type="ECO:0000256" key="3">
    <source>
        <dbReference type="SAM" id="SignalP"/>
    </source>
</evidence>